<dbReference type="OrthoDB" id="5278208at2759"/>
<dbReference type="GO" id="GO:0045944">
    <property type="term" value="P:positive regulation of transcription by RNA polymerase II"/>
    <property type="evidence" value="ECO:0007669"/>
    <property type="project" value="TreeGrafter"/>
</dbReference>
<dbReference type="GO" id="GO:0000981">
    <property type="term" value="F:DNA-binding transcription factor activity, RNA polymerase II-specific"/>
    <property type="evidence" value="ECO:0007669"/>
    <property type="project" value="InterPro"/>
</dbReference>
<keyword evidence="9" id="KW-1185">Reference proteome</keyword>
<keyword evidence="3" id="KW-0238">DNA-binding</keyword>
<dbReference type="Gene3D" id="4.10.240.10">
    <property type="entry name" value="Zn(2)-C6 fungal-type DNA-binding domain"/>
    <property type="match status" value="1"/>
</dbReference>
<sequence>MAHSFQPPQGSMTGYIQEPPPLSAYSILGQHQYSEGVALWHSSSAQQQQTQPQISPVPLTPATPKTPSLLQPLPDQKKHKRTRSGCFTCRARRIKCDESRPTCERCRKGNRECVYPSSTTGSASKPAPRSVTKAKSSRPQSRGSDSSGPLEAGILEPIADEEEEVGASPGSSTHQSPPPPPPPPPPSTTGIAASAGSKPALPRKQSAQSLRRRKAKQPVITTTDPVPGRKENSSSPSTEGGSSRFGSLSARSDSVGFLFFDSSGDPSTAHLPEDIRFYYSYHRDSINFRHYFLNPRSASFVRDALLEYALQYEPLLYAIVGFAAYHHCVQTNGAKLYTFLKYYNKALSLLRKSLGSGEPYSEATLATVLVLTTFEEFIGDWVNLIDHHQAAHVLIRELLTPESASFDDVHRHLFEWYARFDIVAGLVSGNEMVLGRDWYIMREEYDAKEAANHPDDIEKQLALTSSINRRFGLEMASLYAKLSRGMIDFGDFLAQNEQLGQNLDRVRDILSRFATQYIIQTYPDQKPLTGDDIVDPYIPGGLHYGPLWDANFAWIDYYSTKAMYKFQFLTATQQGSMEELMSLSFEQARLIETIERWPDKEKGYVFGFKNSITMASMFFPRDNRHLMWCRRIFALMEQSGYVIAPKFRAALAALWQLPELNHWWLPDDEAYPTIIRQIREMTEERTNNPRDDFRESVRDMKAVFGKLNLDDTESEPSPPAGNTEVPRPAGPKK</sequence>
<protein>
    <recommendedName>
        <fullName evidence="7">Zn(2)-C6 fungal-type domain-containing protein</fullName>
    </recommendedName>
</protein>
<dbReference type="OMA" id="HWWLPND"/>
<dbReference type="InterPro" id="IPR021858">
    <property type="entry name" value="Fun_TF"/>
</dbReference>
<dbReference type="PANTHER" id="PTHR37534:SF10">
    <property type="entry name" value="ZN(II)2CYS6 TRANSCRIPTION FACTOR (EUROFUNG)"/>
    <property type="match status" value="1"/>
</dbReference>
<feature type="region of interest" description="Disordered" evidence="6">
    <location>
        <begin position="706"/>
        <end position="733"/>
    </location>
</feature>
<feature type="compositionally biased region" description="Low complexity" evidence="6">
    <location>
        <begin position="137"/>
        <end position="149"/>
    </location>
</feature>
<evidence type="ECO:0000256" key="3">
    <source>
        <dbReference type="ARBA" id="ARBA00023125"/>
    </source>
</evidence>
<evidence type="ECO:0000256" key="6">
    <source>
        <dbReference type="SAM" id="MobiDB-lite"/>
    </source>
</evidence>
<name>A0A0U5C1X9_ASPCI</name>
<keyword evidence="2" id="KW-0805">Transcription regulation</keyword>
<dbReference type="PROSITE" id="PS00463">
    <property type="entry name" value="ZN2_CY6_FUNGAL_1"/>
    <property type="match status" value="1"/>
</dbReference>
<dbReference type="InterPro" id="IPR036864">
    <property type="entry name" value="Zn2-C6_fun-type_DNA-bd_sf"/>
</dbReference>
<dbReference type="STRING" id="454130.A0A0U5C1X9"/>
<dbReference type="CDD" id="cd00067">
    <property type="entry name" value="GAL4"/>
    <property type="match status" value="1"/>
</dbReference>
<evidence type="ECO:0000256" key="4">
    <source>
        <dbReference type="ARBA" id="ARBA00023163"/>
    </source>
</evidence>
<evidence type="ECO:0000259" key="7">
    <source>
        <dbReference type="PROSITE" id="PS50048"/>
    </source>
</evidence>
<dbReference type="SMART" id="SM00066">
    <property type="entry name" value="GAL4"/>
    <property type="match status" value="1"/>
</dbReference>
<feature type="region of interest" description="Disordered" evidence="6">
    <location>
        <begin position="39"/>
        <end position="84"/>
    </location>
</feature>
<keyword evidence="4" id="KW-0804">Transcription</keyword>
<dbReference type="EMBL" id="CDMC01000001">
    <property type="protein sequence ID" value="CEL01388.1"/>
    <property type="molecule type" value="Genomic_DNA"/>
</dbReference>
<evidence type="ECO:0000256" key="2">
    <source>
        <dbReference type="ARBA" id="ARBA00023015"/>
    </source>
</evidence>
<evidence type="ECO:0000313" key="8">
    <source>
        <dbReference type="EMBL" id="CEL01388.1"/>
    </source>
</evidence>
<dbReference type="GO" id="GO:0008270">
    <property type="term" value="F:zinc ion binding"/>
    <property type="evidence" value="ECO:0007669"/>
    <property type="project" value="InterPro"/>
</dbReference>
<feature type="region of interest" description="Disordered" evidence="6">
    <location>
        <begin position="112"/>
        <end position="247"/>
    </location>
</feature>
<feature type="region of interest" description="Disordered" evidence="6">
    <location>
        <begin position="1"/>
        <end position="21"/>
    </location>
</feature>
<evidence type="ECO:0000256" key="1">
    <source>
        <dbReference type="ARBA" id="ARBA00004123"/>
    </source>
</evidence>
<dbReference type="GO" id="GO:0005634">
    <property type="term" value="C:nucleus"/>
    <property type="evidence" value="ECO:0007669"/>
    <property type="project" value="UniProtKB-SubCell"/>
</dbReference>
<feature type="compositionally biased region" description="Pro residues" evidence="6">
    <location>
        <begin position="176"/>
        <end position="187"/>
    </location>
</feature>
<comment type="subcellular location">
    <subcellularLocation>
        <location evidence="1">Nucleus</location>
    </subcellularLocation>
</comment>
<dbReference type="InterPro" id="IPR001138">
    <property type="entry name" value="Zn2Cys6_DnaBD"/>
</dbReference>
<reference evidence="9" key="1">
    <citation type="journal article" date="2016" name="Genome Announc.">
        <title>Draft genome sequences of fungus Aspergillus calidoustus.</title>
        <authorList>
            <person name="Horn F."/>
            <person name="Linde J."/>
            <person name="Mattern D.J."/>
            <person name="Walther G."/>
            <person name="Guthke R."/>
            <person name="Scherlach K."/>
            <person name="Martin K."/>
            <person name="Brakhage A.A."/>
            <person name="Petzke L."/>
            <person name="Valiante V."/>
        </authorList>
    </citation>
    <scope>NUCLEOTIDE SEQUENCE [LARGE SCALE GENOMIC DNA]</scope>
    <source>
        <strain evidence="9">SF006504</strain>
    </source>
</reference>
<evidence type="ECO:0000313" key="9">
    <source>
        <dbReference type="Proteomes" id="UP000054771"/>
    </source>
</evidence>
<dbReference type="Proteomes" id="UP000054771">
    <property type="component" value="Unassembled WGS sequence"/>
</dbReference>
<accession>A0A0U5C1X9</accession>
<proteinExistence type="predicted"/>
<dbReference type="PROSITE" id="PS50048">
    <property type="entry name" value="ZN2_CY6_FUNGAL_2"/>
    <property type="match status" value="1"/>
</dbReference>
<dbReference type="SUPFAM" id="SSF57701">
    <property type="entry name" value="Zn2/Cys6 DNA-binding domain"/>
    <property type="match status" value="1"/>
</dbReference>
<dbReference type="Pfam" id="PF11951">
    <property type="entry name" value="Fungal_trans_2"/>
    <property type="match status" value="1"/>
</dbReference>
<keyword evidence="5" id="KW-0539">Nucleus</keyword>
<feature type="domain" description="Zn(2)-C6 fungal-type" evidence="7">
    <location>
        <begin position="85"/>
        <end position="115"/>
    </location>
</feature>
<dbReference type="GO" id="GO:0000976">
    <property type="term" value="F:transcription cis-regulatory region binding"/>
    <property type="evidence" value="ECO:0007669"/>
    <property type="project" value="TreeGrafter"/>
</dbReference>
<dbReference type="AlphaFoldDB" id="A0A0U5C1X9"/>
<gene>
    <name evidence="8" type="ORF">ASPCAL00972</name>
</gene>
<feature type="compositionally biased region" description="Low complexity" evidence="6">
    <location>
        <begin position="42"/>
        <end position="54"/>
    </location>
</feature>
<dbReference type="Pfam" id="PF00172">
    <property type="entry name" value="Zn_clus"/>
    <property type="match status" value="1"/>
</dbReference>
<feature type="compositionally biased region" description="Low complexity" evidence="6">
    <location>
        <begin position="233"/>
        <end position="242"/>
    </location>
</feature>
<dbReference type="PANTHER" id="PTHR37534">
    <property type="entry name" value="TRANSCRIPTIONAL ACTIVATOR PROTEIN UGA3"/>
    <property type="match status" value="1"/>
</dbReference>
<feature type="compositionally biased region" description="Polar residues" evidence="6">
    <location>
        <begin position="1"/>
        <end position="14"/>
    </location>
</feature>
<evidence type="ECO:0000256" key="5">
    <source>
        <dbReference type="ARBA" id="ARBA00023242"/>
    </source>
</evidence>
<organism evidence="8 9">
    <name type="scientific">Aspergillus calidoustus</name>
    <dbReference type="NCBI Taxonomy" id="454130"/>
    <lineage>
        <taxon>Eukaryota</taxon>
        <taxon>Fungi</taxon>
        <taxon>Dikarya</taxon>
        <taxon>Ascomycota</taxon>
        <taxon>Pezizomycotina</taxon>
        <taxon>Eurotiomycetes</taxon>
        <taxon>Eurotiomycetidae</taxon>
        <taxon>Eurotiales</taxon>
        <taxon>Aspergillaceae</taxon>
        <taxon>Aspergillus</taxon>
        <taxon>Aspergillus subgen. Nidulantes</taxon>
    </lineage>
</organism>